<evidence type="ECO:0008006" key="4">
    <source>
        <dbReference type="Google" id="ProtNLM"/>
    </source>
</evidence>
<reference evidence="2 3" key="1">
    <citation type="submission" date="2023-07" db="EMBL/GenBank/DDBJ databases">
        <title>Sorghum-associated microbial communities from plants grown in Nebraska, USA.</title>
        <authorList>
            <person name="Schachtman D."/>
        </authorList>
    </citation>
    <scope>NUCLEOTIDE SEQUENCE [LARGE SCALE GENOMIC DNA]</scope>
    <source>
        <strain evidence="2 3">BE248</strain>
    </source>
</reference>
<dbReference type="InterPro" id="IPR022183">
    <property type="entry name" value="DUF3710"/>
</dbReference>
<accession>A0ABU1UPI0</accession>
<dbReference type="RefSeq" id="WP_309970040.1">
    <property type="nucleotide sequence ID" value="NZ_JAVDWH010000001.1"/>
</dbReference>
<name>A0ABU1UPI0_9ACTN</name>
<keyword evidence="3" id="KW-1185">Reference proteome</keyword>
<feature type="region of interest" description="Disordered" evidence="1">
    <location>
        <begin position="1"/>
        <end position="41"/>
    </location>
</feature>
<dbReference type="Pfam" id="PF12502">
    <property type="entry name" value="DUF3710"/>
    <property type="match status" value="1"/>
</dbReference>
<protein>
    <recommendedName>
        <fullName evidence="4">DUF3710 domain-containing protein</fullName>
    </recommendedName>
</protein>
<sequence length="211" mass="22885">MARLRKKDRQEVEDVVVATPEEAPGVRDQGPWDSTEKSGTEEQGYIDLGSLLVRGEEGFALQLPADNEEGDIGSVMLVAEDSALELRAFAATRSGGLWDEVRADILEEVSRLGGEYAEEEGPYGTELQVTMPATMPDGETGVQPSRIIGIEGPRWMLRATLLGQAALFPEEHALMAALRDVIVVRGAEPRIQREPLLLTIPPNAIAAPVED</sequence>
<evidence type="ECO:0000256" key="1">
    <source>
        <dbReference type="SAM" id="MobiDB-lite"/>
    </source>
</evidence>
<evidence type="ECO:0000313" key="2">
    <source>
        <dbReference type="EMBL" id="MDR7087050.1"/>
    </source>
</evidence>
<dbReference type="Proteomes" id="UP001257739">
    <property type="component" value="Unassembled WGS sequence"/>
</dbReference>
<gene>
    <name evidence="2" type="ORF">J2X11_001889</name>
</gene>
<organism evidence="2 3">
    <name type="scientific">Aeromicrobium panaciterrae</name>
    <dbReference type="NCBI Taxonomy" id="363861"/>
    <lineage>
        <taxon>Bacteria</taxon>
        <taxon>Bacillati</taxon>
        <taxon>Actinomycetota</taxon>
        <taxon>Actinomycetes</taxon>
        <taxon>Propionibacteriales</taxon>
        <taxon>Nocardioidaceae</taxon>
        <taxon>Aeromicrobium</taxon>
    </lineage>
</organism>
<evidence type="ECO:0000313" key="3">
    <source>
        <dbReference type="Proteomes" id="UP001257739"/>
    </source>
</evidence>
<comment type="caution">
    <text evidence="2">The sequence shown here is derived from an EMBL/GenBank/DDBJ whole genome shotgun (WGS) entry which is preliminary data.</text>
</comment>
<dbReference type="EMBL" id="JAVDWH010000001">
    <property type="protein sequence ID" value="MDR7087050.1"/>
    <property type="molecule type" value="Genomic_DNA"/>
</dbReference>
<proteinExistence type="predicted"/>